<proteinExistence type="predicted"/>
<dbReference type="EMBL" id="CP003282">
    <property type="protein sequence ID" value="AFG36535.1"/>
    <property type="molecule type" value="Genomic_DNA"/>
</dbReference>
<evidence type="ECO:0000313" key="3">
    <source>
        <dbReference type="Proteomes" id="UP000007383"/>
    </source>
</evidence>
<keyword evidence="1" id="KW-0472">Membrane</keyword>
<keyword evidence="3" id="KW-1185">Reference proteome</keyword>
<feature type="transmembrane region" description="Helical" evidence="1">
    <location>
        <begin position="118"/>
        <end position="139"/>
    </location>
</feature>
<sequence length="343" mass="37439">MQARVGCNFGRNRYNSSMNILWLPLRTLLRLPNPRRTWLLSGDQVIDDFLAQVEPGLVGSMRVRDAALSDICRDLTARRDRHPMAGSSPVQAARTACAAAPDPQHYARRQRRTLLRRWLLSGLGYSAVGMGIIVLMFLYNQGDLASPLVTAAAIFPTAAVAGCAAGLLLGYIQAFCRPPADRVSAGDGWPEYTVGSGSGIIQIVAAAISFGALLQILSGILHVPGTADPTPVAIAGYTGHLILVGLIIYLSWPDTHSVRVSRKTIELHTPWRTYTIPRSNLQAIEPASLLCRALLPWCTVLRISWQENSGKNRSRVVLFNRRTDLLDRLQGETASSETPVPLN</sequence>
<reference evidence="3" key="1">
    <citation type="journal article" date="2013" name="Stand. Genomic Sci.">
        <title>Complete genome sequence of the halophilic bacterium Spirochaeta africana type strain (Z-7692(T)) from the alkaline Lake Magadi in the East African Rift.</title>
        <authorList>
            <person name="Liolos K."/>
            <person name="Abt B."/>
            <person name="Scheuner C."/>
            <person name="Teshima H."/>
            <person name="Held B."/>
            <person name="Lapidus A."/>
            <person name="Nolan M."/>
            <person name="Lucas S."/>
            <person name="Deshpande S."/>
            <person name="Cheng J.F."/>
            <person name="Tapia R."/>
            <person name="Goodwin L.A."/>
            <person name="Pitluck S."/>
            <person name="Pagani I."/>
            <person name="Ivanova N."/>
            <person name="Mavromatis K."/>
            <person name="Mikhailova N."/>
            <person name="Huntemann M."/>
            <person name="Pati A."/>
            <person name="Chen A."/>
            <person name="Palaniappan K."/>
            <person name="Land M."/>
            <person name="Rohde M."/>
            <person name="Tindall B.J."/>
            <person name="Detter J.C."/>
            <person name="Goker M."/>
            <person name="Bristow J."/>
            <person name="Eisen J.A."/>
            <person name="Markowitz V."/>
            <person name="Hugenholtz P."/>
            <person name="Woyke T."/>
            <person name="Klenk H.P."/>
            <person name="Kyrpides N.C."/>
        </authorList>
    </citation>
    <scope>NUCLEOTIDE SEQUENCE</scope>
    <source>
        <strain evidence="3">ATCC 700263 / DSM 8902 / Z-7692</strain>
    </source>
</reference>
<accession>H9UG92</accession>
<keyword evidence="1" id="KW-1133">Transmembrane helix</keyword>
<feature type="transmembrane region" description="Helical" evidence="1">
    <location>
        <begin position="151"/>
        <end position="172"/>
    </location>
</feature>
<dbReference type="PATRIC" id="fig|889378.3.peg.439"/>
<protein>
    <submittedName>
        <fullName evidence="2">Uncharacterized protein</fullName>
    </submittedName>
</protein>
<dbReference type="KEGG" id="sfc:Spiaf_0431"/>
<evidence type="ECO:0000256" key="1">
    <source>
        <dbReference type="SAM" id="Phobius"/>
    </source>
</evidence>
<dbReference type="Proteomes" id="UP000007383">
    <property type="component" value="Chromosome"/>
</dbReference>
<dbReference type="AlphaFoldDB" id="H9UG92"/>
<evidence type="ECO:0000313" key="2">
    <source>
        <dbReference type="EMBL" id="AFG36535.1"/>
    </source>
</evidence>
<feature type="transmembrane region" description="Helical" evidence="1">
    <location>
        <begin position="233"/>
        <end position="252"/>
    </location>
</feature>
<keyword evidence="1" id="KW-0812">Transmembrane</keyword>
<dbReference type="HOGENOM" id="CLU_808684_0_0_12"/>
<name>H9UG92_SPIAZ</name>
<organism evidence="2 3">
    <name type="scientific">Spirochaeta africana (strain ATCC 700263 / DSM 8902 / Z-7692)</name>
    <dbReference type="NCBI Taxonomy" id="889378"/>
    <lineage>
        <taxon>Bacteria</taxon>
        <taxon>Pseudomonadati</taxon>
        <taxon>Spirochaetota</taxon>
        <taxon>Spirochaetia</taxon>
        <taxon>Spirochaetales</taxon>
        <taxon>Spirochaetaceae</taxon>
        <taxon>Spirochaeta</taxon>
    </lineage>
</organism>
<gene>
    <name evidence="2" type="ordered locus">Spiaf_0431</name>
</gene>
<feature type="transmembrane region" description="Helical" evidence="1">
    <location>
        <begin position="200"/>
        <end position="221"/>
    </location>
</feature>